<dbReference type="SUPFAM" id="SSF55729">
    <property type="entry name" value="Acyl-CoA N-acyltransferases (Nat)"/>
    <property type="match status" value="1"/>
</dbReference>
<dbReference type="PROSITE" id="PS51186">
    <property type="entry name" value="GNAT"/>
    <property type="match status" value="1"/>
</dbReference>
<feature type="domain" description="N-acetyltransferase" evidence="1">
    <location>
        <begin position="3"/>
        <end position="142"/>
    </location>
</feature>
<dbReference type="Pfam" id="PF00583">
    <property type="entry name" value="Acetyltransf_1"/>
    <property type="match status" value="1"/>
</dbReference>
<reference evidence="3" key="2">
    <citation type="journal article" date="2020" name="Int. J. Syst. Evol. Microbiol.">
        <title>Genomic insights into a novel species Rhodoferax aquaticus sp. nov., isolated from freshwater.</title>
        <authorList>
            <person name="Li T."/>
            <person name="Zhuo Y."/>
            <person name="Jin C.Z."/>
            <person name="Wu X."/>
            <person name="Ko S.R."/>
            <person name="Jin F.J."/>
            <person name="Ahn C.Y."/>
            <person name="Oh H.M."/>
            <person name="Lee H.G."/>
            <person name="Jin L."/>
        </authorList>
    </citation>
    <scope>NUCLEOTIDE SEQUENCE [LARGE SCALE GENOMIC DNA]</scope>
    <source>
        <strain evidence="3">Gr-4</strain>
    </source>
</reference>
<accession>A0A515ER22</accession>
<dbReference type="KEGG" id="rhg:EXZ61_13550"/>
<name>A0A515ER22_9BURK</name>
<reference evidence="3" key="1">
    <citation type="submission" date="2019-02" db="EMBL/GenBank/DDBJ databases">
        <title>Complete genome sequence of Rhodoferax sp. Gr-4.</title>
        <authorList>
            <person name="Jin L."/>
        </authorList>
    </citation>
    <scope>NUCLEOTIDE SEQUENCE [LARGE SCALE GENOMIC DNA]</scope>
    <source>
        <strain evidence="3">Gr-4</strain>
    </source>
</reference>
<dbReference type="RefSeq" id="WP_142812269.1">
    <property type="nucleotide sequence ID" value="NZ_CP036282.1"/>
</dbReference>
<evidence type="ECO:0000313" key="2">
    <source>
        <dbReference type="EMBL" id="QDL55109.1"/>
    </source>
</evidence>
<protein>
    <submittedName>
        <fullName evidence="2">GNAT family N-acetyltransferase</fullName>
    </submittedName>
</protein>
<proteinExistence type="predicted"/>
<dbReference type="AlphaFoldDB" id="A0A515ER22"/>
<sequence length="142" mass="15457">MDISLKVFQPSDYDAAIALWHTSSTPINTSDERGPIERFLQRNEGLSYAAYQGHALVGTILCGHDGRRGFIHHLVVSPACKRRGVGKQLLHAGLAGLQAQAIPMCHVLVFKTNAQGLGFWAAVSAKQRDEFALFSLETGVAR</sequence>
<dbReference type="EMBL" id="CP036282">
    <property type="protein sequence ID" value="QDL55109.1"/>
    <property type="molecule type" value="Genomic_DNA"/>
</dbReference>
<evidence type="ECO:0000313" key="3">
    <source>
        <dbReference type="Proteomes" id="UP000317365"/>
    </source>
</evidence>
<dbReference type="InterPro" id="IPR000182">
    <property type="entry name" value="GNAT_dom"/>
</dbReference>
<dbReference type="Proteomes" id="UP000317365">
    <property type="component" value="Chromosome"/>
</dbReference>
<evidence type="ECO:0000259" key="1">
    <source>
        <dbReference type="PROSITE" id="PS51186"/>
    </source>
</evidence>
<dbReference type="Gene3D" id="3.40.630.30">
    <property type="match status" value="1"/>
</dbReference>
<organism evidence="2 3">
    <name type="scientific">Rhodoferax aquaticus</name>
    <dbReference type="NCBI Taxonomy" id="2527691"/>
    <lineage>
        <taxon>Bacteria</taxon>
        <taxon>Pseudomonadati</taxon>
        <taxon>Pseudomonadota</taxon>
        <taxon>Betaproteobacteria</taxon>
        <taxon>Burkholderiales</taxon>
        <taxon>Comamonadaceae</taxon>
        <taxon>Rhodoferax</taxon>
    </lineage>
</organism>
<dbReference type="InterPro" id="IPR016181">
    <property type="entry name" value="Acyl_CoA_acyltransferase"/>
</dbReference>
<dbReference type="GO" id="GO:0016747">
    <property type="term" value="F:acyltransferase activity, transferring groups other than amino-acyl groups"/>
    <property type="evidence" value="ECO:0007669"/>
    <property type="project" value="InterPro"/>
</dbReference>
<keyword evidence="3" id="KW-1185">Reference proteome</keyword>
<dbReference type="CDD" id="cd04301">
    <property type="entry name" value="NAT_SF"/>
    <property type="match status" value="1"/>
</dbReference>
<gene>
    <name evidence="2" type="ORF">EXZ61_13550</name>
</gene>